<reference evidence="2" key="1">
    <citation type="submission" date="2023-03" db="EMBL/GenBank/DDBJ databases">
        <title>Andean soil-derived lignocellulolytic bacterial consortium as a source of novel taxa and putative plastic-active enzymes.</title>
        <authorList>
            <person name="Diaz-Garcia L."/>
            <person name="Chuvochina M."/>
            <person name="Feuerriegel G."/>
            <person name="Bunk B."/>
            <person name="Sproer C."/>
            <person name="Streit W.R."/>
            <person name="Rodriguez L.M."/>
            <person name="Overmann J."/>
            <person name="Jimenez D.J."/>
        </authorList>
    </citation>
    <scope>NUCLEOTIDE SEQUENCE</scope>
    <source>
        <strain evidence="2">MAG 26</strain>
    </source>
</reference>
<accession>A0AAJ6BP35</accession>
<dbReference type="PROSITE" id="PS51257">
    <property type="entry name" value="PROKAR_LIPOPROTEIN"/>
    <property type="match status" value="1"/>
</dbReference>
<evidence type="ECO:0000259" key="1">
    <source>
        <dbReference type="Pfam" id="PF13739"/>
    </source>
</evidence>
<dbReference type="Proteomes" id="UP001218362">
    <property type="component" value="Chromosome"/>
</dbReference>
<name>A0AAJ6BP35_9SPHN</name>
<evidence type="ECO:0000313" key="2">
    <source>
        <dbReference type="EMBL" id="WEK48054.1"/>
    </source>
</evidence>
<feature type="domain" description="Deacetylase PdaC" evidence="1">
    <location>
        <begin position="49"/>
        <end position="138"/>
    </location>
</feature>
<protein>
    <submittedName>
        <fullName evidence="2">DUF4163 domain-containing protein</fullName>
    </submittedName>
</protein>
<sequence>MRHIWMLSAAALLAACSGSKDKDPDKLVLTVSTDVSPSPAEALPYKINIDNNQMDFTYAYPAQAAAIPALKRWLDADLAKQEEDTKQGTLEERKSAKDGGWEPRIYAHSTEWKVVAEIPGWLSLSADRYEFTGGAHGNPWSETLLWDKTANIRRDPLSLFSSKSALSAAIRPSFCDQIDSQREKKRGEPVVRSADGLFSDCIDPVESTIILGSSDKQHFDRIGVLVGPYAAGPYAEGSYEATIPVDAKILALVKPEYRASFAAKR</sequence>
<proteinExistence type="predicted"/>
<dbReference type="Gene3D" id="3.30.565.40">
    <property type="entry name" value="Fervidobacterium nodosum Rt17-B1 like"/>
    <property type="match status" value="1"/>
</dbReference>
<evidence type="ECO:0000313" key="3">
    <source>
        <dbReference type="Proteomes" id="UP001218362"/>
    </source>
</evidence>
<dbReference type="EMBL" id="CP119316">
    <property type="protein sequence ID" value="WEK48054.1"/>
    <property type="molecule type" value="Genomic_DNA"/>
</dbReference>
<organism evidence="2 3">
    <name type="scientific">Candidatus Andeanibacterium colombiense</name>
    <dbReference type="NCBI Taxonomy" id="3121345"/>
    <lineage>
        <taxon>Bacteria</taxon>
        <taxon>Pseudomonadati</taxon>
        <taxon>Pseudomonadota</taxon>
        <taxon>Alphaproteobacteria</taxon>
        <taxon>Sphingomonadales</taxon>
        <taxon>Sphingomonadaceae</taxon>
        <taxon>Candidatus Andeanibacterium</taxon>
    </lineage>
</organism>
<dbReference type="InterPro" id="IPR025303">
    <property type="entry name" value="PdaC"/>
</dbReference>
<dbReference type="KEGG" id="acob:P0Y56_07095"/>
<dbReference type="AlphaFoldDB" id="A0AAJ6BP35"/>
<dbReference type="Pfam" id="PF13739">
    <property type="entry name" value="PdaC"/>
    <property type="match status" value="1"/>
</dbReference>
<gene>
    <name evidence="2" type="ORF">P0Y56_07095</name>
</gene>